<organism evidence="4">
    <name type="scientific">Candidatus Moduliflexus flocculans</name>
    <dbReference type="NCBI Taxonomy" id="1499966"/>
    <lineage>
        <taxon>Bacteria</taxon>
        <taxon>Candidatus Moduliflexota</taxon>
        <taxon>Candidatus Moduliflexia</taxon>
        <taxon>Candidatus Moduliflexales</taxon>
        <taxon>Candidatus Moduliflexaceae</taxon>
    </lineage>
</organism>
<dbReference type="InterPro" id="IPR008769">
    <property type="entry name" value="PhaF_PhaI"/>
</dbReference>
<dbReference type="PANTHER" id="PTHR38664:SF1">
    <property type="entry name" value="SLR0058 PROTEIN"/>
    <property type="match status" value="1"/>
</dbReference>
<gene>
    <name evidence="4" type="ORF">U14_02767</name>
</gene>
<evidence type="ECO:0000313" key="4">
    <source>
        <dbReference type="EMBL" id="GAK51522.1"/>
    </source>
</evidence>
<sequence length="168" mass="19147">MKTPYLKLFTLFGMAGILAGVIASSPNSGDAEDTTMSENTEPKTDQAQNEQEQGDSEKKEQDPLFNLFHKVYLFGLGVQRDIEETVKNLIDRGEVRAEEQQKVVDDFMKKAKENTGKVEEKINDMINKTLEGMNLVSKDKFDTLERRVQVLESKLLELEQRMKEQSQA</sequence>
<evidence type="ECO:0000256" key="2">
    <source>
        <dbReference type="SAM" id="MobiDB-lite"/>
    </source>
</evidence>
<keyword evidence="5" id="KW-1185">Reference proteome</keyword>
<feature type="signal peptide" evidence="3">
    <location>
        <begin position="1"/>
        <end position="23"/>
    </location>
</feature>
<dbReference type="STRING" id="1499966.U14_02767"/>
<feature type="chain" id="PRO_5001755167" evidence="3">
    <location>
        <begin position="24"/>
        <end position="168"/>
    </location>
</feature>
<evidence type="ECO:0000313" key="5">
    <source>
        <dbReference type="Proteomes" id="UP000030700"/>
    </source>
</evidence>
<feature type="compositionally biased region" description="Polar residues" evidence="2">
    <location>
        <begin position="36"/>
        <end position="51"/>
    </location>
</feature>
<dbReference type="EMBL" id="DF820457">
    <property type="protein sequence ID" value="GAK51522.1"/>
    <property type="molecule type" value="Genomic_DNA"/>
</dbReference>
<name>A0A081BMA6_9BACT</name>
<evidence type="ECO:0000256" key="1">
    <source>
        <dbReference type="SAM" id="Coils"/>
    </source>
</evidence>
<keyword evidence="1" id="KW-0175">Coiled coil</keyword>
<evidence type="ECO:0000256" key="3">
    <source>
        <dbReference type="SAM" id="SignalP"/>
    </source>
</evidence>
<protein>
    <submittedName>
        <fullName evidence="4">Uncharacterized protein</fullName>
    </submittedName>
</protein>
<proteinExistence type="predicted"/>
<accession>A0A081BMA6</accession>
<feature type="coiled-coil region" evidence="1">
    <location>
        <begin position="108"/>
        <end position="168"/>
    </location>
</feature>
<keyword evidence="3" id="KW-0732">Signal</keyword>
<reference evidence="4" key="1">
    <citation type="journal article" date="2015" name="PeerJ">
        <title>First genomic representation of candidate bacterial phylum KSB3 points to enhanced environmental sensing as a trigger of wastewater bulking.</title>
        <authorList>
            <person name="Sekiguchi Y."/>
            <person name="Ohashi A."/>
            <person name="Parks D.H."/>
            <person name="Yamauchi T."/>
            <person name="Tyson G.W."/>
            <person name="Hugenholtz P."/>
        </authorList>
    </citation>
    <scope>NUCLEOTIDE SEQUENCE [LARGE SCALE GENOMIC DNA]</scope>
</reference>
<dbReference type="PANTHER" id="PTHR38664">
    <property type="entry name" value="SLR0058 PROTEIN"/>
    <property type="match status" value="1"/>
</dbReference>
<dbReference type="AlphaFoldDB" id="A0A081BMA6"/>
<dbReference type="HOGENOM" id="CLU_134878_0_0_0"/>
<feature type="region of interest" description="Disordered" evidence="2">
    <location>
        <begin position="25"/>
        <end position="61"/>
    </location>
</feature>
<dbReference type="Proteomes" id="UP000030700">
    <property type="component" value="Unassembled WGS sequence"/>
</dbReference>